<dbReference type="PANTHER" id="PTHR34365">
    <property type="entry name" value="ENOLASE (DUF1399)"/>
    <property type="match status" value="1"/>
</dbReference>
<feature type="compositionally biased region" description="Low complexity" evidence="1">
    <location>
        <begin position="560"/>
        <end position="573"/>
    </location>
</feature>
<accession>A0ABR1IHW1</accession>
<sequence>MVLETLRNLWRSQSADLPNVDHLRIPKNIIEASVTRQQCIAHLYLLEQFVSAKSKVTRWGNFNQIPPESAWKFYVNMAVERMARWFELSRDMDLRHIIPPLDVLMVWHALLQRPDEWDAFVDLTRVDHHQWDWNLLLRTLQATDMGKFQLLRESRDVVRQLYPTPDLLELMDVSTSFLVSPNPDRTTEHLAHLYLHRRRTASFKTPRGDVEIRFDFHGVVDAQLSFANRVLQYSWHRMYSPERGEDSQFGTIIERYKKFMTLVQFSSDIQSLGPLAREPPQPLVPTLDIDLVWRTHMLSPREFRWFSTHIHGRLIQHTPSRDQGYNQTARIYRHVFGEEYGLCLCWPCVDGRETRGLSPTTWFPRPTFEEERAQENKRRLASVIDVPIKFGVKQCKKCGFHRRRGCKEKDAIDIVEPPVRTIHQSKRTQRSALNMAIAHKVPAPWWVNQGSSSSPEPMSRRAAVDAPKVGERIQPSIPPLRHKYQRIPSNQRAWADEDSFQSTATKAITRTLSNESLFSAGGQGDSSQASVFTLTPSVFKPPPHDPPEAGPSSFSGDQTPSYYRAPRSAASRGRGSHMGIDVGLWMAKSRPQ</sequence>
<dbReference type="InterPro" id="IPR009836">
    <property type="entry name" value="GRDP-like"/>
</dbReference>
<comment type="caution">
    <text evidence="2">The sequence shown here is derived from an EMBL/GenBank/DDBJ whole genome shotgun (WGS) entry which is preliminary data.</text>
</comment>
<proteinExistence type="predicted"/>
<dbReference type="Pfam" id="PF07173">
    <property type="entry name" value="GRDP-like"/>
    <property type="match status" value="1"/>
</dbReference>
<evidence type="ECO:0000256" key="1">
    <source>
        <dbReference type="SAM" id="MobiDB-lite"/>
    </source>
</evidence>
<evidence type="ECO:0000313" key="2">
    <source>
        <dbReference type="EMBL" id="KAK7433230.1"/>
    </source>
</evidence>
<dbReference type="PANTHER" id="PTHR34365:SF7">
    <property type="entry name" value="GLYCINE-RICH DOMAIN-CONTAINING PROTEIN 1"/>
    <property type="match status" value="1"/>
</dbReference>
<dbReference type="Proteomes" id="UP001498421">
    <property type="component" value="Unassembled WGS sequence"/>
</dbReference>
<gene>
    <name evidence="2" type="ORF">QQZ08_000166</name>
</gene>
<dbReference type="EMBL" id="JAZAVK010000001">
    <property type="protein sequence ID" value="KAK7433230.1"/>
    <property type="molecule type" value="Genomic_DNA"/>
</dbReference>
<protein>
    <submittedName>
        <fullName evidence="2">Uncharacterized protein</fullName>
    </submittedName>
</protein>
<feature type="region of interest" description="Disordered" evidence="1">
    <location>
        <begin position="535"/>
        <end position="579"/>
    </location>
</feature>
<keyword evidence="3" id="KW-1185">Reference proteome</keyword>
<name>A0ABR1IHW1_9HYPO</name>
<reference evidence="2 3" key="1">
    <citation type="journal article" date="2025" name="Microbiol. Resour. Announc.">
        <title>Draft genome sequences for Neonectria magnoliae and Neonectria punicea, canker pathogens of Liriodendron tulipifera and Acer saccharum in West Virginia.</title>
        <authorList>
            <person name="Petronek H.M."/>
            <person name="Kasson M.T."/>
            <person name="Metheny A.M."/>
            <person name="Stauder C.M."/>
            <person name="Lovett B."/>
            <person name="Lynch S.C."/>
            <person name="Garnas J.R."/>
            <person name="Kasson L.R."/>
            <person name="Stajich J.E."/>
        </authorList>
    </citation>
    <scope>NUCLEOTIDE SEQUENCE [LARGE SCALE GENOMIC DNA]</scope>
    <source>
        <strain evidence="2 3">NRRL 64651</strain>
    </source>
</reference>
<organism evidence="2 3">
    <name type="scientific">Neonectria magnoliae</name>
    <dbReference type="NCBI Taxonomy" id="2732573"/>
    <lineage>
        <taxon>Eukaryota</taxon>
        <taxon>Fungi</taxon>
        <taxon>Dikarya</taxon>
        <taxon>Ascomycota</taxon>
        <taxon>Pezizomycotina</taxon>
        <taxon>Sordariomycetes</taxon>
        <taxon>Hypocreomycetidae</taxon>
        <taxon>Hypocreales</taxon>
        <taxon>Nectriaceae</taxon>
        <taxon>Neonectria</taxon>
    </lineage>
</organism>
<evidence type="ECO:0000313" key="3">
    <source>
        <dbReference type="Proteomes" id="UP001498421"/>
    </source>
</evidence>